<evidence type="ECO:0000313" key="3">
    <source>
        <dbReference type="EMBL" id="KAK6933438.1"/>
    </source>
</evidence>
<reference evidence="3 4" key="1">
    <citation type="submission" date="2023-12" db="EMBL/GenBank/DDBJ databases">
        <title>A high-quality genome assembly for Dillenia turbinata (Dilleniales).</title>
        <authorList>
            <person name="Chanderbali A."/>
        </authorList>
    </citation>
    <scope>NUCLEOTIDE SEQUENCE [LARGE SCALE GENOMIC DNA]</scope>
    <source>
        <strain evidence="3">LSX21</strain>
        <tissue evidence="3">Leaf</tissue>
    </source>
</reference>
<dbReference type="AlphaFoldDB" id="A0AAN8ZGU0"/>
<dbReference type="GO" id="GO:0004553">
    <property type="term" value="F:hydrolase activity, hydrolyzing O-glycosyl compounds"/>
    <property type="evidence" value="ECO:0007669"/>
    <property type="project" value="UniProtKB-ARBA"/>
</dbReference>
<dbReference type="CDD" id="cd02860">
    <property type="entry name" value="E_set_Pullulanase"/>
    <property type="match status" value="1"/>
</dbReference>
<dbReference type="InterPro" id="IPR013783">
    <property type="entry name" value="Ig-like_fold"/>
</dbReference>
<dbReference type="InterPro" id="IPR040671">
    <property type="entry name" value="Pullulanase_N2"/>
</dbReference>
<evidence type="ECO:0000259" key="2">
    <source>
        <dbReference type="Pfam" id="PF17967"/>
    </source>
</evidence>
<proteinExistence type="inferred from homology"/>
<dbReference type="InterPro" id="IPR014756">
    <property type="entry name" value="Ig_E-set"/>
</dbReference>
<feature type="domain" description="Pullulanase N2" evidence="2">
    <location>
        <begin position="17"/>
        <end position="60"/>
    </location>
</feature>
<comment type="caution">
    <text evidence="3">The sequence shown here is derived from an EMBL/GenBank/DDBJ whole genome shotgun (WGS) entry which is preliminary data.</text>
</comment>
<keyword evidence="4" id="KW-1185">Reference proteome</keyword>
<protein>
    <submittedName>
        <fullName evidence="3">Glycoside hydrolase, family 13, N-terminal</fullName>
    </submittedName>
</protein>
<name>A0AAN8ZGU0_9MAGN</name>
<sequence>MSSEVSASQSQDSLFYSKAFWVSKSIIALNVNVGYGSCYLYASKIAALSLADNGIQGLDTGQYLFKAFSAPSAVDARSLLKCQLAVAVCTCKISFSGLKGKVLSRNRNFDFCRGHLFHDQLFAYDGPLVAVYSEGAVSLYLWAPTAQEVYARIFKDPNSWDPMDVVRLDAANGVWSTRGPKSLESCYYVYEVSVYHPSTLQIEKCIATDPCARGLSSDGARALFVSLEDEALKPY</sequence>
<dbReference type="Gene3D" id="2.60.40.10">
    <property type="entry name" value="Immunoglobulins"/>
    <property type="match status" value="1"/>
</dbReference>
<evidence type="ECO:0000256" key="1">
    <source>
        <dbReference type="ARBA" id="ARBA00008061"/>
    </source>
</evidence>
<dbReference type="PANTHER" id="PTHR43002">
    <property type="entry name" value="GLYCOGEN DEBRANCHING ENZYME"/>
    <property type="match status" value="1"/>
</dbReference>
<accession>A0AAN8ZGU0</accession>
<keyword evidence="3" id="KW-0378">Hydrolase</keyword>
<evidence type="ECO:0000313" key="4">
    <source>
        <dbReference type="Proteomes" id="UP001370490"/>
    </source>
</evidence>
<dbReference type="Proteomes" id="UP001370490">
    <property type="component" value="Unassembled WGS sequence"/>
</dbReference>
<gene>
    <name evidence="3" type="ORF">RJ641_036332</name>
</gene>
<comment type="similarity">
    <text evidence="1">Belongs to the glycosyl hydrolase 13 family.</text>
</comment>
<dbReference type="Gene3D" id="2.60.40.1130">
    <property type="entry name" value="Rab geranylgeranyltransferase alpha-subunit, insert domain"/>
    <property type="match status" value="1"/>
</dbReference>
<dbReference type="SUPFAM" id="SSF81296">
    <property type="entry name" value="E set domains"/>
    <property type="match status" value="2"/>
</dbReference>
<organism evidence="3 4">
    <name type="scientific">Dillenia turbinata</name>
    <dbReference type="NCBI Taxonomy" id="194707"/>
    <lineage>
        <taxon>Eukaryota</taxon>
        <taxon>Viridiplantae</taxon>
        <taxon>Streptophyta</taxon>
        <taxon>Embryophyta</taxon>
        <taxon>Tracheophyta</taxon>
        <taxon>Spermatophyta</taxon>
        <taxon>Magnoliopsida</taxon>
        <taxon>eudicotyledons</taxon>
        <taxon>Gunneridae</taxon>
        <taxon>Pentapetalae</taxon>
        <taxon>Dilleniales</taxon>
        <taxon>Dilleniaceae</taxon>
        <taxon>Dillenia</taxon>
    </lineage>
</organism>
<dbReference type="EMBL" id="JBAMMX010000009">
    <property type="protein sequence ID" value="KAK6933438.1"/>
    <property type="molecule type" value="Genomic_DNA"/>
</dbReference>
<dbReference type="Pfam" id="PF17967">
    <property type="entry name" value="Pullulanase_N2"/>
    <property type="match status" value="1"/>
</dbReference>